<keyword evidence="4 5" id="KW-0472">Membrane</keyword>
<dbReference type="GO" id="GO:0016020">
    <property type="term" value="C:membrane"/>
    <property type="evidence" value="ECO:0007669"/>
    <property type="project" value="UniProtKB-SubCell"/>
</dbReference>
<protein>
    <submittedName>
        <fullName evidence="7">DoxX-like family protein</fullName>
    </submittedName>
</protein>
<evidence type="ECO:0000256" key="5">
    <source>
        <dbReference type="SAM" id="Phobius"/>
    </source>
</evidence>
<evidence type="ECO:0000256" key="1">
    <source>
        <dbReference type="ARBA" id="ARBA00004141"/>
    </source>
</evidence>
<dbReference type="Proteomes" id="UP000298058">
    <property type="component" value="Unassembled WGS sequence"/>
</dbReference>
<comment type="subcellular location">
    <subcellularLocation>
        <location evidence="1">Membrane</location>
        <topology evidence="1">Multi-pass membrane protein</topology>
    </subcellularLocation>
</comment>
<keyword evidence="2 5" id="KW-0812">Transmembrane</keyword>
<evidence type="ECO:0000256" key="3">
    <source>
        <dbReference type="ARBA" id="ARBA00022989"/>
    </source>
</evidence>
<proteinExistence type="predicted"/>
<evidence type="ECO:0000256" key="4">
    <source>
        <dbReference type="ARBA" id="ARBA00023136"/>
    </source>
</evidence>
<dbReference type="OrthoDB" id="3267646at2"/>
<dbReference type="InterPro" id="IPR009908">
    <property type="entry name" value="Methylamine_util_MauE"/>
</dbReference>
<dbReference type="PANTHER" id="PTHR36974">
    <property type="entry name" value="MEMBRANE PROTEIN-RELATED"/>
    <property type="match status" value="1"/>
</dbReference>
<evidence type="ECO:0000259" key="6">
    <source>
        <dbReference type="Pfam" id="PF07291"/>
    </source>
</evidence>
<dbReference type="PANTHER" id="PTHR36974:SF1">
    <property type="entry name" value="DOXX FAMILY MEMBRANE PROTEIN"/>
    <property type="match status" value="1"/>
</dbReference>
<gene>
    <name evidence="7" type="ORF">EHS15_16295</name>
</gene>
<keyword evidence="8" id="KW-1185">Reference proteome</keyword>
<dbReference type="GO" id="GO:0030416">
    <property type="term" value="P:methylamine metabolic process"/>
    <property type="evidence" value="ECO:0007669"/>
    <property type="project" value="InterPro"/>
</dbReference>
<dbReference type="Pfam" id="PF07291">
    <property type="entry name" value="MauE"/>
    <property type="match status" value="1"/>
</dbReference>
<feature type="transmembrane region" description="Helical" evidence="5">
    <location>
        <begin position="35"/>
        <end position="53"/>
    </location>
</feature>
<name>A0A4R9LUV8_9LEPT</name>
<feature type="transmembrane region" description="Helical" evidence="5">
    <location>
        <begin position="59"/>
        <end position="78"/>
    </location>
</feature>
<dbReference type="EMBL" id="RQHW01000065">
    <property type="protein sequence ID" value="TGN17716.1"/>
    <property type="molecule type" value="Genomic_DNA"/>
</dbReference>
<reference evidence="7" key="1">
    <citation type="journal article" date="2019" name="PLoS Negl. Trop. Dis.">
        <title>Revisiting the worldwide diversity of Leptospira species in the environment.</title>
        <authorList>
            <person name="Vincent A.T."/>
            <person name="Schiettekatte O."/>
            <person name="Bourhy P."/>
            <person name="Veyrier F.J."/>
            <person name="Picardeau M."/>
        </authorList>
    </citation>
    <scope>NUCLEOTIDE SEQUENCE [LARGE SCALE GENOMIC DNA]</scope>
    <source>
        <strain evidence="7">201300427</strain>
    </source>
</reference>
<keyword evidence="3 5" id="KW-1133">Transmembrane helix</keyword>
<evidence type="ECO:0000313" key="8">
    <source>
        <dbReference type="Proteomes" id="UP000298058"/>
    </source>
</evidence>
<evidence type="ECO:0000256" key="2">
    <source>
        <dbReference type="ARBA" id="ARBA00022692"/>
    </source>
</evidence>
<sequence length="111" mass="13154">MYLFASLFIVAGTSHFLLDRFFLRIMPKWVPFPKFVNYASGLAEILLGLLLFPDLTRSYAAWLLFALLLAVWPANFYHYFSRNKMDPPKWVLLARLPLQIPLLYWAYSFTW</sequence>
<organism evidence="7 8">
    <name type="scientific">Leptospira idonii</name>
    <dbReference type="NCBI Taxonomy" id="1193500"/>
    <lineage>
        <taxon>Bacteria</taxon>
        <taxon>Pseudomonadati</taxon>
        <taxon>Spirochaetota</taxon>
        <taxon>Spirochaetia</taxon>
        <taxon>Leptospirales</taxon>
        <taxon>Leptospiraceae</taxon>
        <taxon>Leptospira</taxon>
    </lineage>
</organism>
<accession>A0A4R9LUV8</accession>
<feature type="transmembrane region" description="Helical" evidence="5">
    <location>
        <begin position="6"/>
        <end position="23"/>
    </location>
</feature>
<comment type="caution">
    <text evidence="7">The sequence shown here is derived from an EMBL/GenBank/DDBJ whole genome shotgun (WGS) entry which is preliminary data.</text>
</comment>
<feature type="domain" description="Methylamine utilisation protein MauE" evidence="6">
    <location>
        <begin position="2"/>
        <end position="71"/>
    </location>
</feature>
<evidence type="ECO:0000313" key="7">
    <source>
        <dbReference type="EMBL" id="TGN17716.1"/>
    </source>
</evidence>
<dbReference type="AlphaFoldDB" id="A0A4R9LUV8"/>